<feature type="compositionally biased region" description="Basic and acidic residues" evidence="3">
    <location>
        <begin position="78"/>
        <end position="87"/>
    </location>
</feature>
<evidence type="ECO:0000259" key="4">
    <source>
        <dbReference type="SMART" id="SM00066"/>
    </source>
</evidence>
<dbReference type="GO" id="GO:0001228">
    <property type="term" value="F:DNA-binding transcription activator activity, RNA polymerase II-specific"/>
    <property type="evidence" value="ECO:0007669"/>
    <property type="project" value="TreeGrafter"/>
</dbReference>
<sequence>MPLPSRGSSTPKISKACVPCRTRKIKCNAAVVGLPCGSCPRQQQLPTNVSRQTTDSSHSDPVEESIHASHTGSSLRNDTPHSRDRRPPGQAQADLLYLNILQDTVNDTSAAQTDASDHQSNDEPDDSFNSQIHHWNPPPQLDDVDNEYLAKKKVFELPPPRFMDDIVKAYFDYVHPFAPILNRTDFVQSYRSGSCCLFLLHAVAAAASLYVTHDVLIGCGYPDRSTAQASFFSKAKLFHDFHCQGDPLSMLQGSMILGAIILDHPSDRDFQYWFHNSVRRASKMGVQNACLRDDGSQKLYRRIWWVLHNRDIFHFFINTQNMRLLANAPPIRPLAEADWETEDIGQWSGILSPISQAQKVSLIAQCELAQIFGNVMSVVTSSDPSAEEIHKRILPLDAWRTSLPERMQLMASFADGEIYHLEALTTSYRFECIMCRLLRRGRWQMSDGGLREWAQQRFRSSIFELDTIVKRVMINNMIQKLPTTFITTITALLALHIESALDAAESSLIRSMARISVQHTMLALDQIRDTPAIKRALPAFEIVLSKNKLYPMSTSDTEQINTIQTMPQDQTLSDGHMLQPPQTDITLPQDDQSFLYGDFIGFDFLDRWQMEQLDFTGIYYQCDEKQPCAACERHGLSCVYQEPSEVRRGRSADKVDTQRDDRQKSSNADSSIASPDPLPYLAKFVTGQESIEQSTWLTDLELMHQYSTSTYLTFPRADELRQIWQIELPRLSLSHVYLLHQVLSVSAFHLASLHPDRPDYAICASQHQNKAIAGLRSAVACITEESCVEIFLSSSLLGIGAFAGLGAHNAGQQPRIDDLLDVFVLIRGMSDILNRYEPLLKESRIGHLFVKGSQSSSTPLLDTTLTQLRQIVIPDGFEDEGIAICQESIASAITWIENHIGTTTRPDERIAMTWCLSVSSEFLDLLKQRHPVALCILAHYCVILDRVGRSQWFMRNWGKPVLQDIRNEMEPRWSSMLQWCLAAVECERNAQVH</sequence>
<evidence type="ECO:0000313" key="5">
    <source>
        <dbReference type="EMBL" id="KAF5557780.1"/>
    </source>
</evidence>
<dbReference type="Gene3D" id="4.10.240.10">
    <property type="entry name" value="Zn(2)-C6 fungal-type DNA-binding domain"/>
    <property type="match status" value="1"/>
</dbReference>
<feature type="compositionally biased region" description="Basic and acidic residues" evidence="3">
    <location>
        <begin position="647"/>
        <end position="664"/>
    </location>
</feature>
<dbReference type="EMBL" id="JAAOAQ010000274">
    <property type="protein sequence ID" value="KAF5557780.1"/>
    <property type="molecule type" value="Genomic_DNA"/>
</dbReference>
<reference evidence="5 6" key="1">
    <citation type="submission" date="2020-05" db="EMBL/GenBank/DDBJ databases">
        <title>Identification and distribution of gene clusters putatively required for synthesis of sphingolipid metabolism inhibitors in phylogenetically diverse species of the filamentous fungus Fusarium.</title>
        <authorList>
            <person name="Kim H.-S."/>
            <person name="Busman M."/>
            <person name="Brown D.W."/>
            <person name="Divon H."/>
            <person name="Uhlig S."/>
            <person name="Proctor R.H."/>
        </authorList>
    </citation>
    <scope>NUCLEOTIDE SEQUENCE [LARGE SCALE GENOMIC DNA]</scope>
    <source>
        <strain evidence="5 6">NRRL 13617</strain>
    </source>
</reference>
<dbReference type="AlphaFoldDB" id="A0A8H5JPI7"/>
<evidence type="ECO:0000256" key="2">
    <source>
        <dbReference type="ARBA" id="ARBA00023242"/>
    </source>
</evidence>
<dbReference type="InterPro" id="IPR007219">
    <property type="entry name" value="XnlR_reg_dom"/>
</dbReference>
<protein>
    <submittedName>
        <fullName evidence="5">Cutinase transcription factor 1 beta</fullName>
    </submittedName>
</protein>
<feature type="region of interest" description="Disordered" evidence="3">
    <location>
        <begin position="647"/>
        <end position="675"/>
    </location>
</feature>
<evidence type="ECO:0000313" key="6">
    <source>
        <dbReference type="Proteomes" id="UP000582016"/>
    </source>
</evidence>
<gene>
    <name evidence="5" type="ORF">FPHYL_7595</name>
</gene>
<feature type="region of interest" description="Disordered" evidence="3">
    <location>
        <begin position="38"/>
        <end position="89"/>
    </location>
</feature>
<dbReference type="GO" id="GO:0008270">
    <property type="term" value="F:zinc ion binding"/>
    <property type="evidence" value="ECO:0007669"/>
    <property type="project" value="InterPro"/>
</dbReference>
<dbReference type="PANTHER" id="PTHR47784:SF5">
    <property type="entry name" value="STEROL UPTAKE CONTROL PROTEIN 2"/>
    <property type="match status" value="1"/>
</dbReference>
<dbReference type="Proteomes" id="UP000582016">
    <property type="component" value="Unassembled WGS sequence"/>
</dbReference>
<feature type="compositionally biased region" description="Basic and acidic residues" evidence="3">
    <location>
        <begin position="57"/>
        <end position="67"/>
    </location>
</feature>
<comment type="caution">
    <text evidence="5">The sequence shown here is derived from an EMBL/GenBank/DDBJ whole genome shotgun (WGS) entry which is preliminary data.</text>
</comment>
<keyword evidence="6" id="KW-1185">Reference proteome</keyword>
<feature type="region of interest" description="Disordered" evidence="3">
    <location>
        <begin position="109"/>
        <end position="142"/>
    </location>
</feature>
<proteinExistence type="predicted"/>
<dbReference type="Pfam" id="PF00172">
    <property type="entry name" value="Zn_clus"/>
    <property type="match status" value="2"/>
</dbReference>
<dbReference type="CDD" id="cd12148">
    <property type="entry name" value="fungal_TF_MHR"/>
    <property type="match status" value="1"/>
</dbReference>
<dbReference type="InterPro" id="IPR053157">
    <property type="entry name" value="Sterol_Uptake_Regulator"/>
</dbReference>
<name>A0A8H5JPI7_9HYPO</name>
<dbReference type="Pfam" id="PF04082">
    <property type="entry name" value="Fungal_trans"/>
    <property type="match status" value="1"/>
</dbReference>
<dbReference type="SUPFAM" id="SSF57701">
    <property type="entry name" value="Zn2/Cys6 DNA-binding domain"/>
    <property type="match status" value="1"/>
</dbReference>
<dbReference type="GO" id="GO:0003677">
    <property type="term" value="F:DNA binding"/>
    <property type="evidence" value="ECO:0007669"/>
    <property type="project" value="InterPro"/>
</dbReference>
<keyword evidence="2" id="KW-0539">Nucleus</keyword>
<organism evidence="5 6">
    <name type="scientific">Fusarium phyllophilum</name>
    <dbReference type="NCBI Taxonomy" id="47803"/>
    <lineage>
        <taxon>Eukaryota</taxon>
        <taxon>Fungi</taxon>
        <taxon>Dikarya</taxon>
        <taxon>Ascomycota</taxon>
        <taxon>Pezizomycotina</taxon>
        <taxon>Sordariomycetes</taxon>
        <taxon>Hypocreomycetidae</taxon>
        <taxon>Hypocreales</taxon>
        <taxon>Nectriaceae</taxon>
        <taxon>Fusarium</taxon>
        <taxon>Fusarium fujikuroi species complex</taxon>
    </lineage>
</organism>
<evidence type="ECO:0000256" key="1">
    <source>
        <dbReference type="ARBA" id="ARBA00022723"/>
    </source>
</evidence>
<dbReference type="InterPro" id="IPR036864">
    <property type="entry name" value="Zn2-C6_fun-type_DNA-bd_sf"/>
</dbReference>
<dbReference type="PANTHER" id="PTHR47784">
    <property type="entry name" value="STEROL UPTAKE CONTROL PROTEIN 2"/>
    <property type="match status" value="1"/>
</dbReference>
<dbReference type="SMART" id="SM00066">
    <property type="entry name" value="GAL4"/>
    <property type="match status" value="2"/>
</dbReference>
<evidence type="ECO:0000256" key="3">
    <source>
        <dbReference type="SAM" id="MobiDB-lite"/>
    </source>
</evidence>
<dbReference type="OrthoDB" id="5121955at2759"/>
<feature type="domain" description="Zn(2)-C6 fungal-type" evidence="4">
    <location>
        <begin position="11"/>
        <end position="57"/>
    </location>
</feature>
<accession>A0A8H5JPI7</accession>
<dbReference type="InterPro" id="IPR001138">
    <property type="entry name" value="Zn2Cys6_DnaBD"/>
</dbReference>
<dbReference type="GO" id="GO:0006351">
    <property type="term" value="P:DNA-templated transcription"/>
    <property type="evidence" value="ECO:0007669"/>
    <property type="project" value="InterPro"/>
</dbReference>
<keyword evidence="1" id="KW-0479">Metal-binding</keyword>
<feature type="domain" description="Zn(2)-C6 fungal-type" evidence="4">
    <location>
        <begin position="621"/>
        <end position="649"/>
    </location>
</feature>
<dbReference type="CDD" id="cd00067">
    <property type="entry name" value="GAL4"/>
    <property type="match status" value="2"/>
</dbReference>
<feature type="compositionally biased region" description="Polar residues" evidence="3">
    <location>
        <begin position="68"/>
        <end position="77"/>
    </location>
</feature>
<feature type="compositionally biased region" description="Polar residues" evidence="3">
    <location>
        <begin position="40"/>
        <end position="56"/>
    </location>
</feature>